<dbReference type="Pfam" id="PF12833">
    <property type="entry name" value="HTH_18"/>
    <property type="match status" value="1"/>
</dbReference>
<dbReference type="GO" id="GO:0043565">
    <property type="term" value="F:sequence-specific DNA binding"/>
    <property type="evidence" value="ECO:0007669"/>
    <property type="project" value="InterPro"/>
</dbReference>
<keyword evidence="3" id="KW-0010">Activator</keyword>
<dbReference type="InterPro" id="IPR037923">
    <property type="entry name" value="HTH-like"/>
</dbReference>
<dbReference type="GO" id="GO:0003700">
    <property type="term" value="F:DNA-binding transcription factor activity"/>
    <property type="evidence" value="ECO:0007669"/>
    <property type="project" value="InterPro"/>
</dbReference>
<dbReference type="Proteomes" id="UP000237968">
    <property type="component" value="Unassembled WGS sequence"/>
</dbReference>
<dbReference type="InterPro" id="IPR014710">
    <property type="entry name" value="RmlC-like_jellyroll"/>
</dbReference>
<dbReference type="PRINTS" id="PR00032">
    <property type="entry name" value="HTHARAC"/>
</dbReference>
<dbReference type="InterPro" id="IPR018062">
    <property type="entry name" value="HTH_AraC-typ_CS"/>
</dbReference>
<keyword evidence="2" id="KW-0238">DNA-binding</keyword>
<dbReference type="SMART" id="SM00342">
    <property type="entry name" value="HTH_ARAC"/>
    <property type="match status" value="1"/>
</dbReference>
<feature type="domain" description="HTH araC/xylS-type" evidence="5">
    <location>
        <begin position="221"/>
        <end position="323"/>
    </location>
</feature>
<dbReference type="SUPFAM" id="SSF51215">
    <property type="entry name" value="Regulatory protein AraC"/>
    <property type="match status" value="1"/>
</dbReference>
<evidence type="ECO:0000259" key="5">
    <source>
        <dbReference type="PROSITE" id="PS01124"/>
    </source>
</evidence>
<comment type="caution">
    <text evidence="6">The sequence shown here is derived from an EMBL/GenBank/DDBJ whole genome shotgun (WGS) entry which is preliminary data.</text>
</comment>
<dbReference type="PANTHER" id="PTHR46796">
    <property type="entry name" value="HTH-TYPE TRANSCRIPTIONAL ACTIVATOR RHAS-RELATED"/>
    <property type="match status" value="1"/>
</dbReference>
<keyword evidence="4" id="KW-0804">Transcription</keyword>
<protein>
    <submittedName>
        <fullName evidence="6">Transposon Tn10 TetD protein</fullName>
    </submittedName>
</protein>
<keyword evidence="1" id="KW-0805">Transcription regulation</keyword>
<evidence type="ECO:0000313" key="6">
    <source>
        <dbReference type="EMBL" id="PRP99368.1"/>
    </source>
</evidence>
<evidence type="ECO:0000256" key="4">
    <source>
        <dbReference type="ARBA" id="ARBA00023163"/>
    </source>
</evidence>
<dbReference type="PROSITE" id="PS00041">
    <property type="entry name" value="HTH_ARAC_FAMILY_1"/>
    <property type="match status" value="1"/>
</dbReference>
<dbReference type="Gene3D" id="1.10.10.60">
    <property type="entry name" value="Homeodomain-like"/>
    <property type="match status" value="2"/>
</dbReference>
<evidence type="ECO:0000256" key="2">
    <source>
        <dbReference type="ARBA" id="ARBA00023125"/>
    </source>
</evidence>
<dbReference type="Gene3D" id="2.60.120.10">
    <property type="entry name" value="Jelly Rolls"/>
    <property type="match status" value="1"/>
</dbReference>
<organism evidence="6 7">
    <name type="scientific">Enhygromyxa salina</name>
    <dbReference type="NCBI Taxonomy" id="215803"/>
    <lineage>
        <taxon>Bacteria</taxon>
        <taxon>Pseudomonadati</taxon>
        <taxon>Myxococcota</taxon>
        <taxon>Polyangia</taxon>
        <taxon>Nannocystales</taxon>
        <taxon>Nannocystaceae</taxon>
        <taxon>Enhygromyxa</taxon>
    </lineage>
</organism>
<dbReference type="InterPro" id="IPR018060">
    <property type="entry name" value="HTH_AraC"/>
</dbReference>
<dbReference type="InterPro" id="IPR003313">
    <property type="entry name" value="AraC-bd"/>
</dbReference>
<evidence type="ECO:0000256" key="3">
    <source>
        <dbReference type="ARBA" id="ARBA00023159"/>
    </source>
</evidence>
<name>A0A2S9Y2N6_9BACT</name>
<dbReference type="PROSITE" id="PS01124">
    <property type="entry name" value="HTH_ARAC_FAMILY_2"/>
    <property type="match status" value="1"/>
</dbReference>
<dbReference type="InterPro" id="IPR050204">
    <property type="entry name" value="AraC_XylS_family_regulators"/>
</dbReference>
<evidence type="ECO:0000313" key="7">
    <source>
        <dbReference type="Proteomes" id="UP000237968"/>
    </source>
</evidence>
<proteinExistence type="predicted"/>
<sequence length="326" mass="36047">MARLDLRAAFYGGSGFTLYHAWGPNSALPLSPHFHDEYLICAQIKGEEECQVSGKTQRFSPGDVVLINPQQVHTGNQTANDELEYLSLYVDREVVEGLAAELGAPTSTPEFTVVKAGPQPELIARLVDLLSLVREQQGKRLFPHSRTPPDPEIELPETLLETSIKLGAEPDAHDTAPADAEPDLSIDAALHEVVVLAFEEFSNLRQPMLRSTNRVGHRKIARSVEYIRNLETETGANNVTLDELAEVAGLSKYHFLRQFSQVVGMTPGAYLRTLRLCHAARKLRTTQMPILEVALSVGFADHPSFSRAFARHMGMTPSEYQKLGPL</sequence>
<dbReference type="RefSeq" id="WP_181197753.1">
    <property type="nucleotide sequence ID" value="NZ_PVNK01000141.1"/>
</dbReference>
<dbReference type="AlphaFoldDB" id="A0A2S9Y2N6"/>
<dbReference type="InterPro" id="IPR020449">
    <property type="entry name" value="Tscrpt_reg_AraC-type_HTH"/>
</dbReference>
<dbReference type="PANTHER" id="PTHR46796:SF2">
    <property type="entry name" value="TRANSCRIPTIONAL REGULATORY PROTEIN"/>
    <property type="match status" value="1"/>
</dbReference>
<evidence type="ECO:0000256" key="1">
    <source>
        <dbReference type="ARBA" id="ARBA00023015"/>
    </source>
</evidence>
<dbReference type="InterPro" id="IPR009057">
    <property type="entry name" value="Homeodomain-like_sf"/>
</dbReference>
<reference evidence="6 7" key="1">
    <citation type="submission" date="2018-03" db="EMBL/GenBank/DDBJ databases">
        <title>Draft Genome Sequences of the Obligatory Marine Myxobacteria Enhygromyxa salina SWB005.</title>
        <authorList>
            <person name="Poehlein A."/>
            <person name="Moghaddam J.A."/>
            <person name="Harms H."/>
            <person name="Alanjari M."/>
            <person name="Koenig G.M."/>
            <person name="Daniel R."/>
            <person name="Schaeberle T.F."/>
        </authorList>
    </citation>
    <scope>NUCLEOTIDE SEQUENCE [LARGE SCALE GENOMIC DNA]</scope>
    <source>
        <strain evidence="6 7">SWB005</strain>
    </source>
</reference>
<accession>A0A2S9Y2N6</accession>
<gene>
    <name evidence="6" type="primary">tetD</name>
    <name evidence="6" type="ORF">ENSA5_28770</name>
</gene>
<keyword evidence="7" id="KW-1185">Reference proteome</keyword>
<dbReference type="EMBL" id="PVNK01000141">
    <property type="protein sequence ID" value="PRP99368.1"/>
    <property type="molecule type" value="Genomic_DNA"/>
</dbReference>
<dbReference type="SUPFAM" id="SSF46689">
    <property type="entry name" value="Homeodomain-like"/>
    <property type="match status" value="2"/>
</dbReference>
<dbReference type="Pfam" id="PF02311">
    <property type="entry name" value="AraC_binding"/>
    <property type="match status" value="1"/>
</dbReference>